<evidence type="ECO:0000259" key="3">
    <source>
        <dbReference type="Pfam" id="PF00561"/>
    </source>
</evidence>
<feature type="domain" description="AB hydrolase-1" evidence="3">
    <location>
        <begin position="96"/>
        <end position="195"/>
    </location>
</feature>
<organism evidence="4 5">
    <name type="scientific">Jaminaea rosea</name>
    <dbReference type="NCBI Taxonomy" id="1569628"/>
    <lineage>
        <taxon>Eukaryota</taxon>
        <taxon>Fungi</taxon>
        <taxon>Dikarya</taxon>
        <taxon>Basidiomycota</taxon>
        <taxon>Ustilaginomycotina</taxon>
        <taxon>Exobasidiomycetes</taxon>
        <taxon>Microstromatales</taxon>
        <taxon>Microstromatales incertae sedis</taxon>
        <taxon>Jaminaea</taxon>
    </lineage>
</organism>
<dbReference type="AlphaFoldDB" id="A0A316URP6"/>
<evidence type="ECO:0000256" key="2">
    <source>
        <dbReference type="SAM" id="Phobius"/>
    </source>
</evidence>
<evidence type="ECO:0000313" key="5">
    <source>
        <dbReference type="Proteomes" id="UP000245884"/>
    </source>
</evidence>
<feature type="compositionally biased region" description="Low complexity" evidence="1">
    <location>
        <begin position="352"/>
        <end position="367"/>
    </location>
</feature>
<name>A0A316URP6_9BASI</name>
<feature type="region of interest" description="Disordered" evidence="1">
    <location>
        <begin position="336"/>
        <end position="406"/>
    </location>
</feature>
<dbReference type="InterPro" id="IPR029058">
    <property type="entry name" value="AB_hydrolase_fold"/>
</dbReference>
<dbReference type="PANTHER" id="PTHR12277:SF81">
    <property type="entry name" value="PROTEIN ABHD13"/>
    <property type="match status" value="1"/>
</dbReference>
<dbReference type="Proteomes" id="UP000245884">
    <property type="component" value="Unassembled WGS sequence"/>
</dbReference>
<accession>A0A316URP6</accession>
<gene>
    <name evidence="4" type="ORF">BDZ90DRAFT_233820</name>
</gene>
<dbReference type="SUPFAM" id="SSF53474">
    <property type="entry name" value="alpha/beta-Hydrolases"/>
    <property type="match status" value="1"/>
</dbReference>
<reference evidence="4 5" key="1">
    <citation type="journal article" date="2018" name="Mol. Biol. Evol.">
        <title>Broad Genomic Sampling Reveals a Smut Pathogenic Ancestry of the Fungal Clade Ustilaginomycotina.</title>
        <authorList>
            <person name="Kijpornyongpan T."/>
            <person name="Mondo S.J."/>
            <person name="Barry K."/>
            <person name="Sandor L."/>
            <person name="Lee J."/>
            <person name="Lipzen A."/>
            <person name="Pangilinan J."/>
            <person name="LaButti K."/>
            <person name="Hainaut M."/>
            <person name="Henrissat B."/>
            <person name="Grigoriev I.V."/>
            <person name="Spatafora J.W."/>
            <person name="Aime M.C."/>
        </authorList>
    </citation>
    <scope>NUCLEOTIDE SEQUENCE [LARGE SCALE GENOMIC DNA]</scope>
    <source>
        <strain evidence="4 5">MCA 5214</strain>
    </source>
</reference>
<feature type="compositionally biased region" description="Acidic residues" evidence="1">
    <location>
        <begin position="382"/>
        <end position="391"/>
    </location>
</feature>
<keyword evidence="4" id="KW-0378">Hydrolase</keyword>
<evidence type="ECO:0000256" key="1">
    <source>
        <dbReference type="SAM" id="MobiDB-lite"/>
    </source>
</evidence>
<dbReference type="GeneID" id="37028598"/>
<keyword evidence="5" id="KW-1185">Reference proteome</keyword>
<evidence type="ECO:0000313" key="4">
    <source>
        <dbReference type="EMBL" id="PWN25805.1"/>
    </source>
</evidence>
<dbReference type="GO" id="GO:0016020">
    <property type="term" value="C:membrane"/>
    <property type="evidence" value="ECO:0007669"/>
    <property type="project" value="TreeGrafter"/>
</dbReference>
<dbReference type="STRING" id="1569628.A0A316URP6"/>
<dbReference type="GO" id="GO:0008474">
    <property type="term" value="F:palmitoyl-(protein) hydrolase activity"/>
    <property type="evidence" value="ECO:0007669"/>
    <property type="project" value="TreeGrafter"/>
</dbReference>
<dbReference type="InterPro" id="IPR000073">
    <property type="entry name" value="AB_hydrolase_1"/>
</dbReference>
<protein>
    <submittedName>
        <fullName evidence="4">Alpha/beta-hydrolase</fullName>
    </submittedName>
</protein>
<dbReference type="PANTHER" id="PTHR12277">
    <property type="entry name" value="ALPHA/BETA HYDROLASE DOMAIN-CONTAINING PROTEIN"/>
    <property type="match status" value="1"/>
</dbReference>
<feature type="transmembrane region" description="Helical" evidence="2">
    <location>
        <begin position="12"/>
        <end position="33"/>
    </location>
</feature>
<feature type="compositionally biased region" description="Basic and acidic residues" evidence="1">
    <location>
        <begin position="393"/>
        <end position="406"/>
    </location>
</feature>
<proteinExistence type="predicted"/>
<dbReference type="EMBL" id="KZ819674">
    <property type="protein sequence ID" value="PWN25805.1"/>
    <property type="molecule type" value="Genomic_DNA"/>
</dbReference>
<sequence length="406" mass="43908">MPSYLPTLSTLFRLFSLLSVLTISTLGTLLYTYQGKLIYPSNLPPGSREDRTRPDAYQLPFEEELLPTPDGEQLHAWFISRPNKRSRVVVMMFQANAGNIAHRLPIAAMLFKKIGCDVVMFSYRGYGLSSGTASEKGIQIDAQVVLDWVRKRNAATQAKLVLYGQSLGGAVAIATAARNASSTGIAALVLENTFTSIPALIPTVLPPARFFSFLCREVWQSDQTLARVDPKIKVLFLSGGQDELVPPSQMRELWEVATKRSQAGREWLLFPKGTHNDTCMARGYWPALASFLHRHLGHETDLSREAIAGGFNEKTMSGPGANPGGVPATRGEKEALQEMMESGDEEGEYGDDWASSTASASGGAAAGVRKRGGAGGAGPADVVDEEMETIETEGVRNARRGDGGKL</sequence>
<keyword evidence="2" id="KW-0812">Transmembrane</keyword>
<feature type="compositionally biased region" description="Acidic residues" evidence="1">
    <location>
        <begin position="341"/>
        <end position="351"/>
    </location>
</feature>
<dbReference type="OrthoDB" id="10249433at2759"/>
<dbReference type="Pfam" id="PF00561">
    <property type="entry name" value="Abhydrolase_1"/>
    <property type="match status" value="1"/>
</dbReference>
<keyword evidence="2" id="KW-1133">Transmembrane helix</keyword>
<dbReference type="Gene3D" id="3.40.50.1820">
    <property type="entry name" value="alpha/beta hydrolase"/>
    <property type="match status" value="1"/>
</dbReference>
<dbReference type="RefSeq" id="XP_025360417.1">
    <property type="nucleotide sequence ID" value="XM_025506775.1"/>
</dbReference>
<keyword evidence="2" id="KW-0472">Membrane</keyword>